<comment type="similarity">
    <text evidence="1">Belongs to the thioesterase family.</text>
</comment>
<dbReference type="STRING" id="1313296.SAMN05661091_4408"/>
<name>A0A1X7HLJ2_9BACL</name>
<proteinExistence type="inferred from homology"/>
<evidence type="ECO:0000259" key="2">
    <source>
        <dbReference type="Pfam" id="PF00975"/>
    </source>
</evidence>
<dbReference type="PANTHER" id="PTHR11487:SF0">
    <property type="entry name" value="S-ACYL FATTY ACID SYNTHASE THIOESTERASE, MEDIUM CHAIN"/>
    <property type="match status" value="1"/>
</dbReference>
<dbReference type="InterPro" id="IPR029058">
    <property type="entry name" value="AB_hydrolase_fold"/>
</dbReference>
<dbReference type="Proteomes" id="UP000192940">
    <property type="component" value="Chromosome I"/>
</dbReference>
<organism evidence="3 4">
    <name type="scientific">Paenibacillus uliginis N3/975</name>
    <dbReference type="NCBI Taxonomy" id="1313296"/>
    <lineage>
        <taxon>Bacteria</taxon>
        <taxon>Bacillati</taxon>
        <taxon>Bacillota</taxon>
        <taxon>Bacilli</taxon>
        <taxon>Bacillales</taxon>
        <taxon>Paenibacillaceae</taxon>
        <taxon>Paenibacillus</taxon>
    </lineage>
</organism>
<evidence type="ECO:0000313" key="3">
    <source>
        <dbReference type="EMBL" id="SMF88792.1"/>
    </source>
</evidence>
<protein>
    <submittedName>
        <fullName evidence="3">Surfactin synthase thioesterase subunit</fullName>
    </submittedName>
</protein>
<dbReference type="AlphaFoldDB" id="A0A1X7HLJ2"/>
<sequence length="239" mass="27669">MKPIKLFCIPYAGGTSEVYWKWRKFLSNHIELCPVEIAGRGKRICEPLPQQFEDVIEDLASSIMNQLESNEMYAIYGHSMGSLLAFETYYKLMERGCHAPKHMFFSGREAPQCSPKSDRPICHDASDEQFLQVVLEYGGTSKEVIQNQELLQLFLPILRADFKITETYKHQEKKEKIVCDLTVINGTNDRSIMNFDINEWRFHAEKQCNIKKVMGGHFFIIEDSMLYVVDIINDALQNV</sequence>
<feature type="domain" description="Thioesterase" evidence="2">
    <location>
        <begin position="5"/>
        <end position="234"/>
    </location>
</feature>
<accession>A0A1X7HLJ2</accession>
<dbReference type="Pfam" id="PF00975">
    <property type="entry name" value="Thioesterase"/>
    <property type="match status" value="1"/>
</dbReference>
<keyword evidence="4" id="KW-1185">Reference proteome</keyword>
<dbReference type="Gene3D" id="3.40.50.1820">
    <property type="entry name" value="alpha/beta hydrolase"/>
    <property type="match status" value="1"/>
</dbReference>
<dbReference type="InterPro" id="IPR001031">
    <property type="entry name" value="Thioesterase"/>
</dbReference>
<dbReference type="EMBL" id="LT840184">
    <property type="protein sequence ID" value="SMF88792.1"/>
    <property type="molecule type" value="Genomic_DNA"/>
</dbReference>
<dbReference type="PANTHER" id="PTHR11487">
    <property type="entry name" value="THIOESTERASE"/>
    <property type="match status" value="1"/>
</dbReference>
<dbReference type="GO" id="GO:0008610">
    <property type="term" value="P:lipid biosynthetic process"/>
    <property type="evidence" value="ECO:0007669"/>
    <property type="project" value="TreeGrafter"/>
</dbReference>
<dbReference type="SUPFAM" id="SSF53474">
    <property type="entry name" value="alpha/beta-Hydrolases"/>
    <property type="match status" value="1"/>
</dbReference>
<dbReference type="RefSeq" id="WP_208915170.1">
    <property type="nucleotide sequence ID" value="NZ_LT840184.1"/>
</dbReference>
<reference evidence="3 4" key="1">
    <citation type="submission" date="2017-04" db="EMBL/GenBank/DDBJ databases">
        <authorList>
            <person name="Afonso C.L."/>
            <person name="Miller P.J."/>
            <person name="Scott M.A."/>
            <person name="Spackman E."/>
            <person name="Goraichik I."/>
            <person name="Dimitrov K.M."/>
            <person name="Suarez D.L."/>
            <person name="Swayne D.E."/>
        </authorList>
    </citation>
    <scope>NUCLEOTIDE SEQUENCE [LARGE SCALE GENOMIC DNA]</scope>
    <source>
        <strain evidence="3 4">N3/975</strain>
    </source>
</reference>
<gene>
    <name evidence="3" type="ORF">SAMN05661091_4408</name>
</gene>
<evidence type="ECO:0000313" key="4">
    <source>
        <dbReference type="Proteomes" id="UP000192940"/>
    </source>
</evidence>
<evidence type="ECO:0000256" key="1">
    <source>
        <dbReference type="ARBA" id="ARBA00007169"/>
    </source>
</evidence>
<dbReference type="InterPro" id="IPR012223">
    <property type="entry name" value="TEII"/>
</dbReference>